<evidence type="ECO:0000259" key="14">
    <source>
        <dbReference type="Pfam" id="PF20260"/>
    </source>
</evidence>
<name>A0ABW1TNK6_9LACO</name>
<comment type="caution">
    <text evidence="15">The sequence shown here is derived from an EMBL/GenBank/DDBJ whole genome shotgun (WGS) entry which is preliminary data.</text>
</comment>
<reference evidence="16" key="1">
    <citation type="journal article" date="2019" name="Int. J. Syst. Evol. Microbiol.">
        <title>The Global Catalogue of Microorganisms (GCM) 10K type strain sequencing project: providing services to taxonomists for standard genome sequencing and annotation.</title>
        <authorList>
            <consortium name="The Broad Institute Genomics Platform"/>
            <consortium name="The Broad Institute Genome Sequencing Center for Infectious Disease"/>
            <person name="Wu L."/>
            <person name="Ma J."/>
        </authorList>
    </citation>
    <scope>NUCLEOTIDE SEQUENCE [LARGE SCALE GENOMIC DNA]</scope>
    <source>
        <strain evidence="16">CCM 8907</strain>
    </source>
</reference>
<proteinExistence type="inferred from homology"/>
<dbReference type="NCBIfam" id="TIGR00046">
    <property type="entry name" value="RsmE family RNA methyltransferase"/>
    <property type="match status" value="1"/>
</dbReference>
<dbReference type="GO" id="GO:0008168">
    <property type="term" value="F:methyltransferase activity"/>
    <property type="evidence" value="ECO:0007669"/>
    <property type="project" value="UniProtKB-KW"/>
</dbReference>
<feature type="domain" description="Ribosomal RNA small subunit methyltransferase E PUA-like" evidence="14">
    <location>
        <begin position="18"/>
        <end position="64"/>
    </location>
</feature>
<evidence type="ECO:0000313" key="16">
    <source>
        <dbReference type="Proteomes" id="UP001596191"/>
    </source>
</evidence>
<keyword evidence="5 12" id="KW-0963">Cytoplasm</keyword>
<evidence type="ECO:0000256" key="5">
    <source>
        <dbReference type="ARBA" id="ARBA00022490"/>
    </source>
</evidence>
<dbReference type="EMBL" id="JBHSSJ010000003">
    <property type="protein sequence ID" value="MFC6274717.1"/>
    <property type="molecule type" value="Genomic_DNA"/>
</dbReference>
<dbReference type="InterPro" id="IPR046887">
    <property type="entry name" value="RsmE_PUA-like"/>
</dbReference>
<evidence type="ECO:0000256" key="2">
    <source>
        <dbReference type="ARBA" id="ARBA00005528"/>
    </source>
</evidence>
<keyword evidence="7 12" id="KW-0489">Methyltransferase</keyword>
<evidence type="ECO:0000256" key="7">
    <source>
        <dbReference type="ARBA" id="ARBA00022603"/>
    </source>
</evidence>
<dbReference type="InterPro" id="IPR006700">
    <property type="entry name" value="RsmE"/>
</dbReference>
<comment type="function">
    <text evidence="10 12">Specifically methylates the N3 position of the uracil ring of uridine 1498 (m3U1498) in 16S rRNA. Acts on the fully assembled 30S ribosomal subunit.</text>
</comment>
<protein>
    <recommendedName>
        <fullName evidence="4 12">Ribosomal RNA small subunit methyltransferase E</fullName>
        <ecNumber evidence="3 12">2.1.1.193</ecNumber>
    </recommendedName>
</protein>
<dbReference type="GO" id="GO:0032259">
    <property type="term" value="P:methylation"/>
    <property type="evidence" value="ECO:0007669"/>
    <property type="project" value="UniProtKB-KW"/>
</dbReference>
<evidence type="ECO:0000256" key="4">
    <source>
        <dbReference type="ARBA" id="ARBA00013673"/>
    </source>
</evidence>
<comment type="similarity">
    <text evidence="2 12">Belongs to the RNA methyltransferase RsmE family.</text>
</comment>
<dbReference type="InterPro" id="IPR029026">
    <property type="entry name" value="tRNA_m1G_MTases_N"/>
</dbReference>
<dbReference type="RefSeq" id="WP_125640039.1">
    <property type="nucleotide sequence ID" value="NZ_JBHSSJ010000003.1"/>
</dbReference>
<dbReference type="Pfam" id="PF20260">
    <property type="entry name" value="PUA_4"/>
    <property type="match status" value="1"/>
</dbReference>
<sequence>MQRYFLEEPVTTGEQLTLDATTYRHWVRVLRAEVGEKAEFVDSTAHLFHGELTRVTDDSATVTLTAVPTPAVELPVPVTIACGLPKQEKAEWITQKATELGVQHIIFFGADWSVAKWQGNKVAKKLTRLNKIAAGAAEQAHRLARPTVSYVDNLPAVLKTPVTTTLVAYEESAKQGEQSALNQRLTQLKAGDSLLTIFGPEGGISPKEIQLAEQSGATLVGLGPRILRTETAPLYLLSAVSMVLELQQPR</sequence>
<dbReference type="SUPFAM" id="SSF75217">
    <property type="entry name" value="alpha/beta knot"/>
    <property type="match status" value="1"/>
</dbReference>
<evidence type="ECO:0000256" key="3">
    <source>
        <dbReference type="ARBA" id="ARBA00012328"/>
    </source>
</evidence>
<keyword evidence="6 12" id="KW-0698">rRNA processing</keyword>
<dbReference type="PANTHER" id="PTHR30027">
    <property type="entry name" value="RIBOSOMAL RNA SMALL SUBUNIT METHYLTRANSFERASE E"/>
    <property type="match status" value="1"/>
</dbReference>
<gene>
    <name evidence="15" type="ORF">ACFQET_04215</name>
</gene>
<dbReference type="Gene3D" id="3.40.1280.10">
    <property type="match status" value="1"/>
</dbReference>
<evidence type="ECO:0000256" key="12">
    <source>
        <dbReference type="PIRNR" id="PIRNR015601"/>
    </source>
</evidence>
<accession>A0ABW1TNK6</accession>
<dbReference type="CDD" id="cd18084">
    <property type="entry name" value="RsmE-like"/>
    <property type="match status" value="1"/>
</dbReference>
<evidence type="ECO:0000256" key="9">
    <source>
        <dbReference type="ARBA" id="ARBA00022691"/>
    </source>
</evidence>
<dbReference type="EC" id="2.1.1.193" evidence="3 12"/>
<evidence type="ECO:0000259" key="13">
    <source>
        <dbReference type="Pfam" id="PF04452"/>
    </source>
</evidence>
<evidence type="ECO:0000256" key="8">
    <source>
        <dbReference type="ARBA" id="ARBA00022679"/>
    </source>
</evidence>
<keyword evidence="9 12" id="KW-0949">S-adenosyl-L-methionine</keyword>
<feature type="domain" description="Ribosomal RNA small subunit methyltransferase E methyltransferase" evidence="13">
    <location>
        <begin position="73"/>
        <end position="240"/>
    </location>
</feature>
<evidence type="ECO:0000256" key="1">
    <source>
        <dbReference type="ARBA" id="ARBA00004496"/>
    </source>
</evidence>
<dbReference type="SUPFAM" id="SSF88697">
    <property type="entry name" value="PUA domain-like"/>
    <property type="match status" value="1"/>
</dbReference>
<evidence type="ECO:0000256" key="6">
    <source>
        <dbReference type="ARBA" id="ARBA00022552"/>
    </source>
</evidence>
<dbReference type="InterPro" id="IPR029028">
    <property type="entry name" value="Alpha/beta_knot_MTases"/>
</dbReference>
<dbReference type="PANTHER" id="PTHR30027:SF3">
    <property type="entry name" value="16S RRNA (URACIL(1498)-N(3))-METHYLTRANSFERASE"/>
    <property type="match status" value="1"/>
</dbReference>
<evidence type="ECO:0000256" key="10">
    <source>
        <dbReference type="ARBA" id="ARBA00025699"/>
    </source>
</evidence>
<comment type="subcellular location">
    <subcellularLocation>
        <location evidence="1 12">Cytoplasm</location>
    </subcellularLocation>
</comment>
<dbReference type="Proteomes" id="UP001596191">
    <property type="component" value="Unassembled WGS sequence"/>
</dbReference>
<dbReference type="Pfam" id="PF04452">
    <property type="entry name" value="Methyltrans_RNA"/>
    <property type="match status" value="1"/>
</dbReference>
<evidence type="ECO:0000313" key="15">
    <source>
        <dbReference type="EMBL" id="MFC6274717.1"/>
    </source>
</evidence>
<comment type="catalytic activity">
    <reaction evidence="11 12">
        <text>uridine(1498) in 16S rRNA + S-adenosyl-L-methionine = N(3)-methyluridine(1498) in 16S rRNA + S-adenosyl-L-homocysteine + H(+)</text>
        <dbReference type="Rhea" id="RHEA:42920"/>
        <dbReference type="Rhea" id="RHEA-COMP:10283"/>
        <dbReference type="Rhea" id="RHEA-COMP:10284"/>
        <dbReference type="ChEBI" id="CHEBI:15378"/>
        <dbReference type="ChEBI" id="CHEBI:57856"/>
        <dbReference type="ChEBI" id="CHEBI:59789"/>
        <dbReference type="ChEBI" id="CHEBI:65315"/>
        <dbReference type="ChEBI" id="CHEBI:74502"/>
        <dbReference type="EC" id="2.1.1.193"/>
    </reaction>
</comment>
<dbReference type="PIRSF" id="PIRSF015601">
    <property type="entry name" value="MTase_slr0722"/>
    <property type="match status" value="1"/>
</dbReference>
<dbReference type="InterPro" id="IPR015947">
    <property type="entry name" value="PUA-like_sf"/>
</dbReference>
<dbReference type="InterPro" id="IPR046886">
    <property type="entry name" value="RsmE_MTase_dom"/>
</dbReference>
<evidence type="ECO:0000256" key="11">
    <source>
        <dbReference type="ARBA" id="ARBA00047944"/>
    </source>
</evidence>
<keyword evidence="16" id="KW-1185">Reference proteome</keyword>
<keyword evidence="8 12" id="KW-0808">Transferase</keyword>
<dbReference type="NCBIfam" id="NF008691">
    <property type="entry name" value="PRK11713.1-4"/>
    <property type="match status" value="1"/>
</dbReference>
<organism evidence="15 16">
    <name type="scientific">Levilactobacillus tangyuanensis</name>
    <dbReference type="NCBI Taxonomy" id="2486021"/>
    <lineage>
        <taxon>Bacteria</taxon>
        <taxon>Bacillati</taxon>
        <taxon>Bacillota</taxon>
        <taxon>Bacilli</taxon>
        <taxon>Lactobacillales</taxon>
        <taxon>Lactobacillaceae</taxon>
        <taxon>Levilactobacillus</taxon>
    </lineage>
</organism>